<dbReference type="GO" id="GO:0000712">
    <property type="term" value="P:resolution of meiotic recombination intermediates"/>
    <property type="evidence" value="ECO:0007669"/>
    <property type="project" value="TreeGrafter"/>
</dbReference>
<dbReference type="GO" id="GO:0046872">
    <property type="term" value="F:metal ion binding"/>
    <property type="evidence" value="ECO:0007669"/>
    <property type="project" value="UniProtKB-UniRule"/>
</dbReference>
<keyword evidence="4 14" id="KW-0540">Nuclease</keyword>
<dbReference type="Pfam" id="PF21136">
    <property type="entry name" value="WHD_MUS81"/>
    <property type="match status" value="1"/>
</dbReference>
<comment type="subunit">
    <text evidence="14">Interacts with EME1.</text>
</comment>
<evidence type="ECO:0000256" key="12">
    <source>
        <dbReference type="ARBA" id="ARBA00023242"/>
    </source>
</evidence>
<keyword evidence="13" id="KW-0469">Meiosis</keyword>
<dbReference type="Gene3D" id="1.10.150.110">
    <property type="entry name" value="DNA polymerase beta, N-terminal domain-like"/>
    <property type="match status" value="1"/>
</dbReference>
<reference evidence="17 18" key="1">
    <citation type="journal article" date="2018" name="Nat. Ecol. Evol.">
        <title>Pezizomycetes genomes reveal the molecular basis of ectomycorrhizal truffle lifestyle.</title>
        <authorList>
            <person name="Murat C."/>
            <person name="Payen T."/>
            <person name="Noel B."/>
            <person name="Kuo A."/>
            <person name="Morin E."/>
            <person name="Chen J."/>
            <person name="Kohler A."/>
            <person name="Krizsan K."/>
            <person name="Balestrini R."/>
            <person name="Da Silva C."/>
            <person name="Montanini B."/>
            <person name="Hainaut M."/>
            <person name="Levati E."/>
            <person name="Barry K.W."/>
            <person name="Belfiori B."/>
            <person name="Cichocki N."/>
            <person name="Clum A."/>
            <person name="Dockter R.B."/>
            <person name="Fauchery L."/>
            <person name="Guy J."/>
            <person name="Iotti M."/>
            <person name="Le Tacon F."/>
            <person name="Lindquist E.A."/>
            <person name="Lipzen A."/>
            <person name="Malagnac F."/>
            <person name="Mello A."/>
            <person name="Molinier V."/>
            <person name="Miyauchi S."/>
            <person name="Poulain J."/>
            <person name="Riccioni C."/>
            <person name="Rubini A."/>
            <person name="Sitrit Y."/>
            <person name="Splivallo R."/>
            <person name="Traeger S."/>
            <person name="Wang M."/>
            <person name="Zifcakova L."/>
            <person name="Wipf D."/>
            <person name="Zambonelli A."/>
            <person name="Paolocci F."/>
            <person name="Nowrousian M."/>
            <person name="Ottonello S."/>
            <person name="Baldrian P."/>
            <person name="Spatafora J.W."/>
            <person name="Henrissat B."/>
            <person name="Nagy L.G."/>
            <person name="Aury J.M."/>
            <person name="Wincker P."/>
            <person name="Grigoriev I.V."/>
            <person name="Bonfante P."/>
            <person name="Martin F.M."/>
        </authorList>
    </citation>
    <scope>NUCLEOTIDE SEQUENCE [LARGE SCALE GENOMIC DNA]</scope>
    <source>
        <strain evidence="17 18">ATCC MYA-4762</strain>
    </source>
</reference>
<feature type="region of interest" description="Disordered" evidence="15">
    <location>
        <begin position="219"/>
        <end position="260"/>
    </location>
</feature>
<dbReference type="OrthoDB" id="5963188at2759"/>
<dbReference type="Pfam" id="PF02732">
    <property type="entry name" value="ERCC4"/>
    <property type="match status" value="1"/>
</dbReference>
<feature type="domain" description="ERCC4" evidence="16">
    <location>
        <begin position="310"/>
        <end position="407"/>
    </location>
</feature>
<dbReference type="InterPro" id="IPR047416">
    <property type="entry name" value="XPF_nuclease_Mus81"/>
</dbReference>
<dbReference type="InterPro" id="IPR010996">
    <property type="entry name" value="HHH_MUS81"/>
</dbReference>
<sequence>MPDQPTCANPVLLQIIKQWIDVEQGRACSNLYHNYRKAYESLKAHPDVLRHPCEAEKLPYIGKIISSRLTTEYQKYCEDNNIPMPDVPRGKPRKRRATDSLGGNDDDAPQPPPKRTRKQTQKLYVPVYRSGPYALLLALYEEQLAQGGSPVGGLMTRKQLIDVAQKYCDSSFTAPSDVRGHFTAWHGIECLTKKDLVWARGRPRKYSLSDAGEEVAKGIMKDNKLPAPPPATRKPLARSTSQQQPAPCRQQPLAKSASAVASPGSTSLLSNSITLVPVPGSSTAAGSNTSAPTFLPFTPTPWPPGTFTIHLILDSREVRSKTDRTYLQTELSTRGVTPITRPLHLGDTLWIARHNTSGKELILDYIIERKRMDDLVGSIKDGRFHEQKWRLRRSGVKNIIYLIEDLGNWVPGRSNGGGGADDGGYMREAVNTAISSTQVVNGFFLKRTSKVDDSIRYLARMHSFLSKLYAKQTLYPIPSHLLSFKTYITGLQPHLTQMYPGKDFYPEYDAWNELVDKSGQLTHRDVFLKMLMCIRGVSAEKAIEIQRVWKTPGELFGAFEGCKTEEERWEMVMKGVGERGVGRRKIGTALSRKVCEVWWGKGE</sequence>
<evidence type="ECO:0000256" key="1">
    <source>
        <dbReference type="ARBA" id="ARBA00001946"/>
    </source>
</evidence>
<evidence type="ECO:0000256" key="6">
    <source>
        <dbReference type="ARBA" id="ARBA00022759"/>
    </source>
</evidence>
<dbReference type="SUPFAM" id="SSF47802">
    <property type="entry name" value="DNA polymerase beta, N-terminal domain-like"/>
    <property type="match status" value="1"/>
</dbReference>
<dbReference type="GO" id="GO:0048257">
    <property type="term" value="F:3'-flap endonuclease activity"/>
    <property type="evidence" value="ECO:0007669"/>
    <property type="project" value="TreeGrafter"/>
</dbReference>
<dbReference type="Pfam" id="PF14716">
    <property type="entry name" value="HHH_8"/>
    <property type="match status" value="1"/>
</dbReference>
<keyword evidence="8 14" id="KW-0378">Hydrolase</keyword>
<evidence type="ECO:0000256" key="8">
    <source>
        <dbReference type="ARBA" id="ARBA00022801"/>
    </source>
</evidence>
<dbReference type="InterPro" id="IPR042530">
    <property type="entry name" value="EME1/EME2_C"/>
</dbReference>
<dbReference type="InterPro" id="IPR027421">
    <property type="entry name" value="DNA_pol_lamdba_lyase_dom_sf"/>
</dbReference>
<comment type="cofactor">
    <cofactor evidence="1 14">
        <name>Mg(2+)</name>
        <dbReference type="ChEBI" id="CHEBI:18420"/>
    </cofactor>
</comment>
<organism evidence="17 18">
    <name type="scientific">Terfezia boudieri ATCC MYA-4762</name>
    <dbReference type="NCBI Taxonomy" id="1051890"/>
    <lineage>
        <taxon>Eukaryota</taxon>
        <taxon>Fungi</taxon>
        <taxon>Dikarya</taxon>
        <taxon>Ascomycota</taxon>
        <taxon>Pezizomycotina</taxon>
        <taxon>Pezizomycetes</taxon>
        <taxon>Pezizales</taxon>
        <taxon>Pezizaceae</taxon>
        <taxon>Terfezia</taxon>
    </lineage>
</organism>
<dbReference type="InterPro" id="IPR006166">
    <property type="entry name" value="ERCC4_domain"/>
</dbReference>
<evidence type="ECO:0000256" key="10">
    <source>
        <dbReference type="ARBA" id="ARBA00023172"/>
    </source>
</evidence>
<dbReference type="GO" id="GO:0048476">
    <property type="term" value="C:Holliday junction resolvase complex"/>
    <property type="evidence" value="ECO:0007669"/>
    <property type="project" value="UniProtKB-UniRule"/>
</dbReference>
<comment type="subcellular location">
    <subcellularLocation>
        <location evidence="2 14">Nucleus</location>
    </subcellularLocation>
</comment>
<dbReference type="PANTHER" id="PTHR13451">
    <property type="entry name" value="CLASS II CROSSOVER JUNCTION ENDONUCLEASE MUS81"/>
    <property type="match status" value="1"/>
</dbReference>
<keyword evidence="9 14" id="KW-0460">Magnesium</keyword>
<dbReference type="FunFam" id="1.10.10.10:FF:000307">
    <property type="entry name" value="Crossover junction endonuclease MUS81"/>
    <property type="match status" value="1"/>
</dbReference>
<evidence type="ECO:0000256" key="11">
    <source>
        <dbReference type="ARBA" id="ARBA00023204"/>
    </source>
</evidence>
<dbReference type="Gene3D" id="1.10.150.670">
    <property type="entry name" value="Crossover junction endonuclease EME1, DNA-binding domain"/>
    <property type="match status" value="1"/>
</dbReference>
<evidence type="ECO:0000256" key="9">
    <source>
        <dbReference type="ARBA" id="ARBA00022842"/>
    </source>
</evidence>
<evidence type="ECO:0000256" key="2">
    <source>
        <dbReference type="ARBA" id="ARBA00004123"/>
    </source>
</evidence>
<dbReference type="PANTHER" id="PTHR13451:SF0">
    <property type="entry name" value="CROSSOVER JUNCTION ENDONUCLEASE MUS81"/>
    <property type="match status" value="1"/>
</dbReference>
<dbReference type="Gene3D" id="3.40.50.10130">
    <property type="match status" value="1"/>
</dbReference>
<dbReference type="FunFam" id="3.40.50.10130:FF:000003">
    <property type="entry name" value="Crossover junction endonuclease MUS81"/>
    <property type="match status" value="1"/>
</dbReference>
<dbReference type="SMART" id="SM00891">
    <property type="entry name" value="ERCC4"/>
    <property type="match status" value="1"/>
</dbReference>
<dbReference type="EC" id="3.1.22.-" evidence="14"/>
<comment type="similarity">
    <text evidence="3 14">Belongs to the XPF family.</text>
</comment>
<dbReference type="SUPFAM" id="SSF52980">
    <property type="entry name" value="Restriction endonuclease-like"/>
    <property type="match status" value="1"/>
</dbReference>
<dbReference type="InterPro" id="IPR011335">
    <property type="entry name" value="Restrct_endonuc-II-like"/>
</dbReference>
<keyword evidence="11 14" id="KW-0234">DNA repair</keyword>
<dbReference type="CDD" id="cd20074">
    <property type="entry name" value="XPF_nuclease_Mus81"/>
    <property type="match status" value="1"/>
</dbReference>
<keyword evidence="12 14" id="KW-0539">Nucleus</keyword>
<evidence type="ECO:0000313" key="18">
    <source>
        <dbReference type="Proteomes" id="UP000267821"/>
    </source>
</evidence>
<dbReference type="CDD" id="cd21036">
    <property type="entry name" value="WH_MUS81"/>
    <property type="match status" value="1"/>
</dbReference>
<dbReference type="GO" id="GO:0008821">
    <property type="term" value="F:crossover junction DNA endonuclease activity"/>
    <property type="evidence" value="ECO:0007669"/>
    <property type="project" value="UniProtKB-UniRule"/>
</dbReference>
<evidence type="ECO:0000256" key="5">
    <source>
        <dbReference type="ARBA" id="ARBA00022723"/>
    </source>
</evidence>
<evidence type="ECO:0000256" key="13">
    <source>
        <dbReference type="ARBA" id="ARBA00023254"/>
    </source>
</evidence>
<proteinExistence type="inferred from homology"/>
<dbReference type="Proteomes" id="UP000267821">
    <property type="component" value="Unassembled WGS sequence"/>
</dbReference>
<dbReference type="GO" id="GO:0003677">
    <property type="term" value="F:DNA binding"/>
    <property type="evidence" value="ECO:0007669"/>
    <property type="project" value="UniProtKB-UniRule"/>
</dbReference>
<dbReference type="InterPro" id="IPR047417">
    <property type="entry name" value="WHD_MUS81"/>
</dbReference>
<dbReference type="GO" id="GO:0006308">
    <property type="term" value="P:DNA catabolic process"/>
    <property type="evidence" value="ECO:0007669"/>
    <property type="project" value="UniProtKB-UniRule"/>
</dbReference>
<keyword evidence="10 14" id="KW-0233">DNA recombination</keyword>
<keyword evidence="18" id="KW-1185">Reference proteome</keyword>
<dbReference type="InterPro" id="IPR036388">
    <property type="entry name" value="WH-like_DNA-bd_sf"/>
</dbReference>
<dbReference type="FunCoup" id="A0A3N4LP62">
    <property type="interactions" value="177"/>
</dbReference>
<dbReference type="GO" id="GO:0000727">
    <property type="term" value="P:double-strand break repair via break-induced replication"/>
    <property type="evidence" value="ECO:0007669"/>
    <property type="project" value="UniProtKB-UniRule"/>
</dbReference>
<feature type="region of interest" description="Disordered" evidence="15">
    <location>
        <begin position="80"/>
        <end position="120"/>
    </location>
</feature>
<comment type="function">
    <text evidence="14">Interacts with EME1 to form a DNA structure-specific endonuclease with substrate preference for branched DNA structures with a 5'-end at the branch nick. Typical substrates include 3'-flap structures, D-loops, replication forks and nicked Holliday junctions. May be required in mitosis for the processing of stalled or collapsed replication fork intermediates. May be required in meiosis for the repair of meiosis-specific double strand breaks subsequent to single-end invasion (SEI).</text>
</comment>
<dbReference type="GO" id="GO:0005634">
    <property type="term" value="C:nucleus"/>
    <property type="evidence" value="ECO:0007669"/>
    <property type="project" value="UniProtKB-SubCell"/>
</dbReference>
<dbReference type="GO" id="GO:0031573">
    <property type="term" value="P:mitotic intra-S DNA damage checkpoint signaling"/>
    <property type="evidence" value="ECO:0007669"/>
    <property type="project" value="TreeGrafter"/>
</dbReference>
<dbReference type="Gene3D" id="1.10.10.10">
    <property type="entry name" value="Winged helix-like DNA-binding domain superfamily/Winged helix DNA-binding domain"/>
    <property type="match status" value="1"/>
</dbReference>
<evidence type="ECO:0000256" key="3">
    <source>
        <dbReference type="ARBA" id="ARBA00010015"/>
    </source>
</evidence>
<evidence type="ECO:0000256" key="7">
    <source>
        <dbReference type="ARBA" id="ARBA00022763"/>
    </source>
</evidence>
<keyword evidence="5 14" id="KW-0479">Metal-binding</keyword>
<protein>
    <recommendedName>
        <fullName evidence="14">Crossover junction endonuclease MUS81</fullName>
        <ecNumber evidence="14">3.1.22.-</ecNumber>
    </recommendedName>
</protein>
<evidence type="ECO:0000256" key="15">
    <source>
        <dbReference type="SAM" id="MobiDB-lite"/>
    </source>
</evidence>
<dbReference type="InParanoid" id="A0A3N4LP62"/>
<dbReference type="EMBL" id="ML121541">
    <property type="protein sequence ID" value="RPB24640.1"/>
    <property type="molecule type" value="Genomic_DNA"/>
</dbReference>
<evidence type="ECO:0000259" key="16">
    <source>
        <dbReference type="SMART" id="SM00891"/>
    </source>
</evidence>
<evidence type="ECO:0000313" key="17">
    <source>
        <dbReference type="EMBL" id="RPB24640.1"/>
    </source>
</evidence>
<keyword evidence="7 14" id="KW-0227">DNA damage</keyword>
<dbReference type="AlphaFoldDB" id="A0A3N4LP62"/>
<evidence type="ECO:0000256" key="14">
    <source>
        <dbReference type="RuleBase" id="RU369042"/>
    </source>
</evidence>
<name>A0A3N4LP62_9PEZI</name>
<dbReference type="STRING" id="1051890.A0A3N4LP62"/>
<gene>
    <name evidence="17" type="ORF">L211DRAFT_807951</name>
</gene>
<evidence type="ECO:0000256" key="4">
    <source>
        <dbReference type="ARBA" id="ARBA00022722"/>
    </source>
</evidence>
<keyword evidence="6 14" id="KW-0255">Endonuclease</keyword>
<accession>A0A3N4LP62</accession>
<dbReference type="InterPro" id="IPR033309">
    <property type="entry name" value="Mus81"/>
</dbReference>